<evidence type="ECO:0000313" key="3">
    <source>
        <dbReference type="Proteomes" id="UP000321353"/>
    </source>
</evidence>
<keyword evidence="2" id="KW-0121">Carboxypeptidase</keyword>
<dbReference type="SUPFAM" id="SSF56601">
    <property type="entry name" value="beta-lactamase/transpeptidase-like"/>
    <property type="match status" value="1"/>
</dbReference>
<organism evidence="2 3">
    <name type="scientific">Stieleria maiorica</name>
    <dbReference type="NCBI Taxonomy" id="2795974"/>
    <lineage>
        <taxon>Bacteria</taxon>
        <taxon>Pseudomonadati</taxon>
        <taxon>Planctomycetota</taxon>
        <taxon>Planctomycetia</taxon>
        <taxon>Pirellulales</taxon>
        <taxon>Pirellulaceae</taxon>
        <taxon>Stieleria</taxon>
    </lineage>
</organism>
<dbReference type="InterPro" id="IPR012338">
    <property type="entry name" value="Beta-lactam/transpept-like"/>
</dbReference>
<proteinExistence type="predicted"/>
<dbReference type="PANTHER" id="PTHR43319">
    <property type="entry name" value="BETA-LACTAMASE-RELATED"/>
    <property type="match status" value="1"/>
</dbReference>
<evidence type="ECO:0000259" key="1">
    <source>
        <dbReference type="Pfam" id="PF00144"/>
    </source>
</evidence>
<dbReference type="InterPro" id="IPR001466">
    <property type="entry name" value="Beta-lactam-related"/>
</dbReference>
<dbReference type="InterPro" id="IPR052907">
    <property type="entry name" value="Beta-lactamase/esterase"/>
</dbReference>
<dbReference type="Gene3D" id="3.40.710.10">
    <property type="entry name" value="DD-peptidase/beta-lactamase superfamily"/>
    <property type="match status" value="1"/>
</dbReference>
<sequence>MPLAQVRLRWAECHRAPIKFDLVYRFASEETRMLTQSDNRPTILGSVAPGFEQVRTEFEDNFLRRGERGAACTVFHRGQKVVDLWGGRRCHHSGARWTEQTLSLAFSVTKGMAAAVMAVAHSRGLFDLDAAVADYWPEFAVGQKHNITVRQLLAHQAGLVAIDRKLNPQILADHDQMAAITASQKPLWQPGMKHGYHTLTLGWYQNELIRRVDPAGRTLGEFFHDEIATPLGIEFYIGLPDWVDSEHISSTQGFRKLALLANLNQLPWKMVLAGAWPGSVVSKSIKCLKFDNPASLGTPEYRNVEIPSANGFGQARAVAKVYDVLARGGQRLGITPATMRELVAPPLQPARGLRDAVLKIDTNYSFGFSRPSSGFCFGADDQAFGCPGAGGSFGMADPAEQLSFAYLTNTMSFRIFDDPRERSVRQAVYQCIGSIEQHPVESGTRAA</sequence>
<dbReference type="Proteomes" id="UP000321353">
    <property type="component" value="Chromosome"/>
</dbReference>
<dbReference type="PANTHER" id="PTHR43319:SF3">
    <property type="entry name" value="BETA-LACTAMASE-RELATED DOMAIN-CONTAINING PROTEIN"/>
    <property type="match status" value="1"/>
</dbReference>
<gene>
    <name evidence="2" type="ORF">Mal15_03020</name>
</gene>
<keyword evidence="3" id="KW-1185">Reference proteome</keyword>
<dbReference type="AlphaFoldDB" id="A0A5B9M9R8"/>
<keyword evidence="2" id="KW-0378">Hydrolase</keyword>
<evidence type="ECO:0000313" key="2">
    <source>
        <dbReference type="EMBL" id="QEF96275.1"/>
    </source>
</evidence>
<feature type="domain" description="Beta-lactamase-related" evidence="1">
    <location>
        <begin position="64"/>
        <end position="413"/>
    </location>
</feature>
<dbReference type="GO" id="GO:0004180">
    <property type="term" value="F:carboxypeptidase activity"/>
    <property type="evidence" value="ECO:0007669"/>
    <property type="project" value="UniProtKB-KW"/>
</dbReference>
<name>A0A5B9M9R8_9BACT</name>
<reference evidence="2 3" key="1">
    <citation type="submission" date="2019-02" db="EMBL/GenBank/DDBJ databases">
        <title>Planctomycetal bacteria perform biofilm scaping via a novel small molecule.</title>
        <authorList>
            <person name="Jeske O."/>
            <person name="Boedeker C."/>
            <person name="Wiegand S."/>
            <person name="Breitling P."/>
            <person name="Kallscheuer N."/>
            <person name="Jogler M."/>
            <person name="Rohde M."/>
            <person name="Petersen J."/>
            <person name="Medema M.H."/>
            <person name="Surup F."/>
            <person name="Jogler C."/>
        </authorList>
    </citation>
    <scope>NUCLEOTIDE SEQUENCE [LARGE SCALE GENOMIC DNA]</scope>
    <source>
        <strain evidence="2 3">Mal15</strain>
    </source>
</reference>
<dbReference type="KEGG" id="smam:Mal15_03020"/>
<dbReference type="Pfam" id="PF00144">
    <property type="entry name" value="Beta-lactamase"/>
    <property type="match status" value="1"/>
</dbReference>
<protein>
    <submittedName>
        <fullName evidence="2">Beta-lactamase/D-alanine carboxypeptidase</fullName>
    </submittedName>
</protein>
<keyword evidence="2" id="KW-0645">Protease</keyword>
<dbReference type="EMBL" id="CP036264">
    <property type="protein sequence ID" value="QEF96275.1"/>
    <property type="molecule type" value="Genomic_DNA"/>
</dbReference>
<accession>A0A5B9M9R8</accession>